<proteinExistence type="predicted"/>
<organism evidence="1 2">
    <name type="scientific">Elysia crispata</name>
    <name type="common">lettuce slug</name>
    <dbReference type="NCBI Taxonomy" id="231223"/>
    <lineage>
        <taxon>Eukaryota</taxon>
        <taxon>Metazoa</taxon>
        <taxon>Spiralia</taxon>
        <taxon>Lophotrochozoa</taxon>
        <taxon>Mollusca</taxon>
        <taxon>Gastropoda</taxon>
        <taxon>Heterobranchia</taxon>
        <taxon>Euthyneura</taxon>
        <taxon>Panpulmonata</taxon>
        <taxon>Sacoglossa</taxon>
        <taxon>Placobranchoidea</taxon>
        <taxon>Plakobranchidae</taxon>
        <taxon>Elysia</taxon>
    </lineage>
</organism>
<sequence>MSVHILGLLTTIRTSFWPSPTCTGLGGTTGMISKGPQTILSSELTPSESTSPWCSINSRLPKYHSDGPLKPASIFHCRPCFGDKRGISHGVLVPTLLGCRCEPKLLG</sequence>
<keyword evidence="2" id="KW-1185">Reference proteome</keyword>
<dbReference type="AlphaFoldDB" id="A0AAE1ACB9"/>
<reference evidence="1" key="1">
    <citation type="journal article" date="2023" name="G3 (Bethesda)">
        <title>A reference genome for the long-term kleptoplast-retaining sea slug Elysia crispata morphotype clarki.</title>
        <authorList>
            <person name="Eastman K.E."/>
            <person name="Pendleton A.L."/>
            <person name="Shaikh M.A."/>
            <person name="Suttiyut T."/>
            <person name="Ogas R."/>
            <person name="Tomko P."/>
            <person name="Gavelis G."/>
            <person name="Widhalm J.R."/>
            <person name="Wisecaver J.H."/>
        </authorList>
    </citation>
    <scope>NUCLEOTIDE SEQUENCE</scope>
    <source>
        <strain evidence="1">ECLA1</strain>
    </source>
</reference>
<name>A0AAE1ACB9_9GAST</name>
<gene>
    <name evidence="1" type="ORF">RRG08_060290</name>
</gene>
<dbReference type="Proteomes" id="UP001283361">
    <property type="component" value="Unassembled WGS sequence"/>
</dbReference>
<comment type="caution">
    <text evidence="1">The sequence shown here is derived from an EMBL/GenBank/DDBJ whole genome shotgun (WGS) entry which is preliminary data.</text>
</comment>
<evidence type="ECO:0000313" key="1">
    <source>
        <dbReference type="EMBL" id="KAK3785228.1"/>
    </source>
</evidence>
<accession>A0AAE1ACB9</accession>
<dbReference type="EMBL" id="JAWDGP010002155">
    <property type="protein sequence ID" value="KAK3785228.1"/>
    <property type="molecule type" value="Genomic_DNA"/>
</dbReference>
<protein>
    <submittedName>
        <fullName evidence="1">Uncharacterized protein</fullName>
    </submittedName>
</protein>
<evidence type="ECO:0000313" key="2">
    <source>
        <dbReference type="Proteomes" id="UP001283361"/>
    </source>
</evidence>